<dbReference type="PROSITE" id="PS00868">
    <property type="entry name" value="CYS_MET_METAB_PP"/>
    <property type="match status" value="1"/>
</dbReference>
<dbReference type="SUPFAM" id="SSF53383">
    <property type="entry name" value="PLP-dependent transferases"/>
    <property type="match status" value="1"/>
</dbReference>
<comment type="similarity">
    <text evidence="3">Belongs to the trans-sulfuration enzymes family.</text>
</comment>
<keyword evidence="2 3" id="KW-0663">Pyridoxal phosphate</keyword>
<dbReference type="Gene3D" id="3.90.1150.10">
    <property type="entry name" value="Aspartate Aminotransferase, domain 1"/>
    <property type="match status" value="1"/>
</dbReference>
<name>A0ABR1PNH4_DIAER</name>
<dbReference type="InterPro" id="IPR015422">
    <property type="entry name" value="PyrdxlP-dep_Trfase_small"/>
</dbReference>
<dbReference type="PANTHER" id="PTHR11808:SF35">
    <property type="entry name" value="CYSTATHIONINE GAMMA-SYNTHASE (AFU_ORTHOLOGUE AFUA_7G01590)"/>
    <property type="match status" value="1"/>
</dbReference>
<comment type="caution">
    <text evidence="5">The sequence shown here is derived from an EMBL/GenBank/DDBJ whole genome shotgun (WGS) entry which is preliminary data.</text>
</comment>
<protein>
    <recommendedName>
        <fullName evidence="7">Cystathionine gamma-synthase</fullName>
    </recommendedName>
</protein>
<evidence type="ECO:0000256" key="4">
    <source>
        <dbReference type="SAM" id="MobiDB-lite"/>
    </source>
</evidence>
<dbReference type="EMBL" id="JAKNSF020000002">
    <property type="protein sequence ID" value="KAK7741186.1"/>
    <property type="molecule type" value="Genomic_DNA"/>
</dbReference>
<dbReference type="PANTHER" id="PTHR11808">
    <property type="entry name" value="TRANS-SULFURATION ENZYME FAMILY MEMBER"/>
    <property type="match status" value="1"/>
</dbReference>
<dbReference type="Gene3D" id="3.40.640.10">
    <property type="entry name" value="Type I PLP-dependent aspartate aminotransferase-like (Major domain)"/>
    <property type="match status" value="1"/>
</dbReference>
<accession>A0ABR1PNH4</accession>
<evidence type="ECO:0008006" key="7">
    <source>
        <dbReference type="Google" id="ProtNLM"/>
    </source>
</evidence>
<keyword evidence="6" id="KW-1185">Reference proteome</keyword>
<dbReference type="InterPro" id="IPR000277">
    <property type="entry name" value="Cys/Met-Metab_PyrdxlP-dep_enz"/>
</dbReference>
<organism evidence="5 6">
    <name type="scientific">Diaporthe eres</name>
    <name type="common">Phomopsis oblonga</name>
    <dbReference type="NCBI Taxonomy" id="83184"/>
    <lineage>
        <taxon>Eukaryota</taxon>
        <taxon>Fungi</taxon>
        <taxon>Dikarya</taxon>
        <taxon>Ascomycota</taxon>
        <taxon>Pezizomycotina</taxon>
        <taxon>Sordariomycetes</taxon>
        <taxon>Sordariomycetidae</taxon>
        <taxon>Diaporthales</taxon>
        <taxon>Diaporthaceae</taxon>
        <taxon>Diaporthe</taxon>
        <taxon>Diaporthe eres species complex</taxon>
    </lineage>
</organism>
<gene>
    <name evidence="5" type="ORF">SLS63_000739</name>
</gene>
<reference evidence="5 6" key="1">
    <citation type="submission" date="2024-02" db="EMBL/GenBank/DDBJ databases">
        <title>De novo assembly and annotation of 12 fungi associated with fruit tree decline syndrome in Ontario, Canada.</title>
        <authorList>
            <person name="Sulman M."/>
            <person name="Ellouze W."/>
            <person name="Ilyukhin E."/>
        </authorList>
    </citation>
    <scope>NUCLEOTIDE SEQUENCE [LARGE SCALE GENOMIC DNA]</scope>
    <source>
        <strain evidence="5 6">M169</strain>
    </source>
</reference>
<feature type="region of interest" description="Disordered" evidence="4">
    <location>
        <begin position="1"/>
        <end position="25"/>
    </location>
</feature>
<evidence type="ECO:0000256" key="2">
    <source>
        <dbReference type="ARBA" id="ARBA00022898"/>
    </source>
</evidence>
<dbReference type="Pfam" id="PF01053">
    <property type="entry name" value="Cys_Met_Meta_PP"/>
    <property type="match status" value="1"/>
</dbReference>
<sequence length="450" mass="48483">MAQPGTNGSHPDGLPVDESGPASTAVAAATEGPGALAARFGDHKLGLASLSVHADDYINNHRAVAPPLHVSTTFRYNDDPDRLRAWDNTDDNAPYDSHIYSRDSAPNTTRLEAVLSALLGGPAVTYSSGLAAFHALLVFLNPKRIAIGGGYHGCHGVIDLVAKLTGLQKVELEDPAALATLQPGDVIHVETPLNPTGEARDLDFYAARARELGCYLTVDATFAPPPLQQPFSHGVDVVMHSGTKYFGGHSDLLCGVLAVHPAREERHGWVRGLLGERLFLGSVMGSMEGWLGVRSLRTLELRVERQSASAARLVAWLDGELRAGPGAAQKDGGSPVARTVERLQHASLQPEAAQEGSWLRKQMPRGWGPVFSIIMREADHARRLPSKLHLFHHATSLGGVESLIEWRAVTDKNIAKTVLRVSVGVEGWEDLKEDLLQGFTALLDEDKSRK</sequence>
<dbReference type="InterPro" id="IPR015424">
    <property type="entry name" value="PyrdxlP-dep_Trfase"/>
</dbReference>
<dbReference type="PIRSF" id="PIRSF001434">
    <property type="entry name" value="CGS"/>
    <property type="match status" value="1"/>
</dbReference>
<comment type="cofactor">
    <cofactor evidence="1 3">
        <name>pyridoxal 5'-phosphate</name>
        <dbReference type="ChEBI" id="CHEBI:597326"/>
    </cofactor>
</comment>
<proteinExistence type="inferred from homology"/>
<evidence type="ECO:0000256" key="3">
    <source>
        <dbReference type="RuleBase" id="RU362118"/>
    </source>
</evidence>
<dbReference type="InterPro" id="IPR054542">
    <property type="entry name" value="Cys_met_metab_PP"/>
</dbReference>
<evidence type="ECO:0000256" key="1">
    <source>
        <dbReference type="ARBA" id="ARBA00001933"/>
    </source>
</evidence>
<evidence type="ECO:0000313" key="5">
    <source>
        <dbReference type="EMBL" id="KAK7741186.1"/>
    </source>
</evidence>
<dbReference type="InterPro" id="IPR015421">
    <property type="entry name" value="PyrdxlP-dep_Trfase_major"/>
</dbReference>
<evidence type="ECO:0000313" key="6">
    <source>
        <dbReference type="Proteomes" id="UP001430848"/>
    </source>
</evidence>
<dbReference type="Proteomes" id="UP001430848">
    <property type="component" value="Unassembled WGS sequence"/>
</dbReference>